<sequence length="99" mass="10689">MVGPQVVGNNQQVPARVRVNKPAHKVAPIVREMIFDAFRHRPDSEGIAKSYGLSRLTVADCILAGIARNQERINRRLGIRDGFGRPVTGAEMAGTAVAA</sequence>
<accession>A0A6J5LDC4</accession>
<gene>
    <name evidence="1" type="ORF">UFOVP130_64</name>
</gene>
<name>A0A6J5LDC4_9CAUD</name>
<evidence type="ECO:0000313" key="1">
    <source>
        <dbReference type="EMBL" id="CAB4131157.1"/>
    </source>
</evidence>
<proteinExistence type="predicted"/>
<protein>
    <submittedName>
        <fullName evidence="1">Uncharacterized protein</fullName>
    </submittedName>
</protein>
<reference evidence="1" key="1">
    <citation type="submission" date="2020-04" db="EMBL/GenBank/DDBJ databases">
        <authorList>
            <person name="Chiriac C."/>
            <person name="Salcher M."/>
            <person name="Ghai R."/>
            <person name="Kavagutti S V."/>
        </authorList>
    </citation>
    <scope>NUCLEOTIDE SEQUENCE</scope>
</reference>
<organism evidence="1">
    <name type="scientific">uncultured Caudovirales phage</name>
    <dbReference type="NCBI Taxonomy" id="2100421"/>
    <lineage>
        <taxon>Viruses</taxon>
        <taxon>Duplodnaviria</taxon>
        <taxon>Heunggongvirae</taxon>
        <taxon>Uroviricota</taxon>
        <taxon>Caudoviricetes</taxon>
        <taxon>Peduoviridae</taxon>
        <taxon>Maltschvirus</taxon>
        <taxon>Maltschvirus maltsch</taxon>
    </lineage>
</organism>
<dbReference type="EMBL" id="LR796251">
    <property type="protein sequence ID" value="CAB4131157.1"/>
    <property type="molecule type" value="Genomic_DNA"/>
</dbReference>